<dbReference type="GO" id="GO:0017056">
    <property type="term" value="F:structural constituent of nuclear pore"/>
    <property type="evidence" value="ECO:0007669"/>
    <property type="project" value="InterPro"/>
</dbReference>
<feature type="compositionally biased region" description="Low complexity" evidence="8">
    <location>
        <begin position="218"/>
        <end position="229"/>
    </location>
</feature>
<evidence type="ECO:0008006" key="11">
    <source>
        <dbReference type="Google" id="ProtNLM"/>
    </source>
</evidence>
<keyword evidence="3" id="KW-0509">mRNA transport</keyword>
<organism evidence="9 10">
    <name type="scientific">Dioszegia hungarica</name>
    <dbReference type="NCBI Taxonomy" id="4972"/>
    <lineage>
        <taxon>Eukaryota</taxon>
        <taxon>Fungi</taxon>
        <taxon>Dikarya</taxon>
        <taxon>Basidiomycota</taxon>
        <taxon>Agaricomycotina</taxon>
        <taxon>Tremellomycetes</taxon>
        <taxon>Tremellales</taxon>
        <taxon>Bulleribasidiaceae</taxon>
        <taxon>Dioszegia</taxon>
    </lineage>
</organism>
<evidence type="ECO:0000256" key="2">
    <source>
        <dbReference type="ARBA" id="ARBA00022448"/>
    </source>
</evidence>
<feature type="compositionally biased region" description="Low complexity" evidence="8">
    <location>
        <begin position="7"/>
        <end position="43"/>
    </location>
</feature>
<evidence type="ECO:0000256" key="7">
    <source>
        <dbReference type="ARBA" id="ARBA00023242"/>
    </source>
</evidence>
<keyword evidence="4" id="KW-0653">Protein transport</keyword>
<evidence type="ECO:0000256" key="1">
    <source>
        <dbReference type="ARBA" id="ARBA00004567"/>
    </source>
</evidence>
<dbReference type="RefSeq" id="XP_052942913.1">
    <property type="nucleotide sequence ID" value="XM_053090447.1"/>
</dbReference>
<evidence type="ECO:0000256" key="4">
    <source>
        <dbReference type="ARBA" id="ARBA00022927"/>
    </source>
</evidence>
<dbReference type="PANTHER" id="PTHR13437">
    <property type="entry name" value="NUCLEOPORIN P58/P45 NUCLEOPORIN-LIKE PROTEIN 1"/>
    <property type="match status" value="1"/>
</dbReference>
<evidence type="ECO:0000256" key="3">
    <source>
        <dbReference type="ARBA" id="ARBA00022816"/>
    </source>
</evidence>
<evidence type="ECO:0000256" key="8">
    <source>
        <dbReference type="SAM" id="MobiDB-lite"/>
    </source>
</evidence>
<dbReference type="GeneID" id="77729652"/>
<gene>
    <name evidence="9" type="ORF">MKK02DRAFT_39113</name>
</gene>
<feature type="region of interest" description="Disordered" evidence="8">
    <location>
        <begin position="1"/>
        <end position="237"/>
    </location>
</feature>
<keyword evidence="2" id="KW-0813">Transport</keyword>
<dbReference type="InterPro" id="IPR025574">
    <property type="entry name" value="Nucleoporin_FG_rpt"/>
</dbReference>
<evidence type="ECO:0000313" key="9">
    <source>
        <dbReference type="EMBL" id="KAI9633136.1"/>
    </source>
</evidence>
<dbReference type="GO" id="GO:0051028">
    <property type="term" value="P:mRNA transport"/>
    <property type="evidence" value="ECO:0007669"/>
    <property type="project" value="UniProtKB-KW"/>
</dbReference>
<dbReference type="GO" id="GO:0015031">
    <property type="term" value="P:protein transport"/>
    <property type="evidence" value="ECO:0007669"/>
    <property type="project" value="UniProtKB-KW"/>
</dbReference>
<dbReference type="GO" id="GO:0008139">
    <property type="term" value="F:nuclear localization sequence binding"/>
    <property type="evidence" value="ECO:0007669"/>
    <property type="project" value="InterPro"/>
</dbReference>
<feature type="compositionally biased region" description="Low complexity" evidence="8">
    <location>
        <begin position="145"/>
        <end position="191"/>
    </location>
</feature>
<dbReference type="PANTHER" id="PTHR13437:SF2">
    <property type="entry name" value="NUCLEOPORIN P58_P45"/>
    <property type="match status" value="1"/>
</dbReference>
<dbReference type="AlphaFoldDB" id="A0AA38LTX8"/>
<comment type="subcellular location">
    <subcellularLocation>
        <location evidence="1">Nucleus</location>
        <location evidence="1">Nuclear pore complex</location>
    </subcellularLocation>
</comment>
<reference evidence="9" key="1">
    <citation type="journal article" date="2022" name="G3 (Bethesda)">
        <title>High quality genome of the basidiomycete yeast Dioszegia hungarica PDD-24b-2 isolated from cloud water.</title>
        <authorList>
            <person name="Jarrige D."/>
            <person name="Haridas S."/>
            <person name="Bleykasten-Grosshans C."/>
            <person name="Joly M."/>
            <person name="Nadalig T."/>
            <person name="Sancelme M."/>
            <person name="Vuilleumier S."/>
            <person name="Grigoriev I.V."/>
            <person name="Amato P."/>
            <person name="Bringel F."/>
        </authorList>
    </citation>
    <scope>NUCLEOTIDE SEQUENCE</scope>
    <source>
        <strain evidence="9">PDD-24b-2</strain>
    </source>
</reference>
<dbReference type="Proteomes" id="UP001164286">
    <property type="component" value="Unassembled WGS sequence"/>
</dbReference>
<keyword evidence="7" id="KW-0539">Nucleus</keyword>
<name>A0AA38LTX8_9TREE</name>
<evidence type="ECO:0000256" key="6">
    <source>
        <dbReference type="ARBA" id="ARBA00023132"/>
    </source>
</evidence>
<dbReference type="Gene3D" id="6.10.140.1350">
    <property type="match status" value="1"/>
</dbReference>
<dbReference type="Pfam" id="PF13634">
    <property type="entry name" value="Nucleoporin_FG"/>
    <property type="match status" value="1"/>
</dbReference>
<keyword evidence="10" id="KW-1185">Reference proteome</keyword>
<accession>A0AA38LTX8</accession>
<evidence type="ECO:0000256" key="5">
    <source>
        <dbReference type="ARBA" id="ARBA00023010"/>
    </source>
</evidence>
<protein>
    <recommendedName>
        <fullName evidence="11">Nucleoporin p58/p45</fullName>
    </recommendedName>
</protein>
<feature type="compositionally biased region" description="Low complexity" evidence="8">
    <location>
        <begin position="63"/>
        <end position="81"/>
    </location>
</feature>
<dbReference type="EMBL" id="JAKWFO010000011">
    <property type="protein sequence ID" value="KAI9633136.1"/>
    <property type="molecule type" value="Genomic_DNA"/>
</dbReference>
<comment type="caution">
    <text evidence="9">The sequence shown here is derived from an EMBL/GenBank/DDBJ whole genome shotgun (WGS) entry which is preliminary data.</text>
</comment>
<proteinExistence type="predicted"/>
<keyword evidence="6" id="KW-0906">Nuclear pore complex</keyword>
<feature type="compositionally biased region" description="Polar residues" evidence="8">
    <location>
        <begin position="44"/>
        <end position="62"/>
    </location>
</feature>
<keyword evidence="5" id="KW-0811">Translocation</keyword>
<feature type="compositionally biased region" description="Polar residues" evidence="8">
    <location>
        <begin position="118"/>
        <end position="139"/>
    </location>
</feature>
<evidence type="ECO:0000313" key="10">
    <source>
        <dbReference type="Proteomes" id="UP001164286"/>
    </source>
</evidence>
<dbReference type="InterPro" id="IPR024882">
    <property type="entry name" value="NUP58/p45/49"/>
</dbReference>
<sequence length="453" mass="46956">MSGFSFGSTAPSGQQQQQSSVPSFSFTGASAAPSPALANAPTPFSFNNAGSGTGANGQAAQPQQSSLFAGAAQGQQQQQGQASGGFSFGNKPAQAPATGGGLFGQSTNTAQPPGGLFGQSTNTQPAGGLFGQSTSTPQPSGGLFGQPAQTQPAAAGGSSLFGGLQSQQSQQQPSLFGQTQQAQTGGTAPTPMSGGLGQQNSLWGSTSMGQNQQGGSGLQNSTLGASSSGAQGGLNKSTKFSELPEQFQKQIESMDAAFKQQKTLGQGINSEELGKAIWRTTTDIKSCTEESSALTQSLQNTAQALTALQARFITEEEDVRRLAEIVETYKAVDGRPGAMRVAGHKEWPGEFFGRVARGLEDRVARYKVTIVQLSRVVASLTNESDGPTPQAIAQTIHNHQNALVTLAAQLETLQVRMNGLKGTYAEEYRARTGSMRDPFEVAREEKGLPPVRA</sequence>
<dbReference type="GO" id="GO:0005643">
    <property type="term" value="C:nuclear pore"/>
    <property type="evidence" value="ECO:0007669"/>
    <property type="project" value="UniProtKB-SubCell"/>
</dbReference>